<dbReference type="EMBL" id="CP054840">
    <property type="protein sequence ID" value="QKV52039.1"/>
    <property type="molecule type" value="Genomic_DNA"/>
</dbReference>
<gene>
    <name evidence="1" type="ORF">HUK68_03505</name>
</gene>
<proteinExistence type="predicted"/>
<evidence type="ECO:0000313" key="2">
    <source>
        <dbReference type="Proteomes" id="UP000509579"/>
    </source>
</evidence>
<evidence type="ECO:0000313" key="1">
    <source>
        <dbReference type="EMBL" id="QKV52039.1"/>
    </source>
</evidence>
<dbReference type="RefSeq" id="WP_175502941.1">
    <property type="nucleotide sequence ID" value="NZ_CP054840.1"/>
</dbReference>
<accession>A0A6N1WXU8</accession>
<sequence>MSGFEQQEISVYWRLCDELSVKNAALLAVGVDPASQEGSMCEGWKVHERPAGYEAAKHAIGNALRKELIKGEHRCQPDYDMNGNEIGEIPGTTDISLSLVDRDSLVLWLKSRGVRDGFFFPALEEVSGPEYLNPQHPRFSKKLAAAVTAWLSFNDAPRKTPKQVMTAWLKAHAGEYDLCDEEGNHISQAIDEVAKVANWLPGGGAPKTPG</sequence>
<dbReference type="Proteomes" id="UP000509579">
    <property type="component" value="Chromosome"/>
</dbReference>
<name>A0A6N1WXU8_9BURK</name>
<reference evidence="1 2" key="1">
    <citation type="submission" date="2020-06" db="EMBL/GenBank/DDBJ databases">
        <title>Acidovorax antarctica sp. nov., isolated from Corinth ice sheet soil, Antarctic Fields Peninsula.</title>
        <authorList>
            <person name="Xu Q."/>
            <person name="Peng F."/>
        </authorList>
    </citation>
    <scope>NUCLEOTIDE SEQUENCE [LARGE SCALE GENOMIC DNA]</scope>
    <source>
        <strain evidence="1 2">16-35-5</strain>
    </source>
</reference>
<organism evidence="1 2">
    <name type="scientific">Comamonas antarctica</name>
    <dbReference type="NCBI Taxonomy" id="2743470"/>
    <lineage>
        <taxon>Bacteria</taxon>
        <taxon>Pseudomonadati</taxon>
        <taxon>Pseudomonadota</taxon>
        <taxon>Betaproteobacteria</taxon>
        <taxon>Burkholderiales</taxon>
        <taxon>Comamonadaceae</taxon>
        <taxon>Comamonas</taxon>
    </lineage>
</organism>
<protein>
    <submittedName>
        <fullName evidence="1">Uncharacterized protein</fullName>
    </submittedName>
</protein>
<dbReference type="AlphaFoldDB" id="A0A6N1WXU8"/>
<dbReference type="KEGG" id="aant:HUK68_03505"/>
<keyword evidence="2" id="KW-1185">Reference proteome</keyword>